<comment type="pathway">
    <text evidence="2">Secondary metabolite biosynthesis; terpenoid biosynthesis.</text>
</comment>
<proteinExistence type="evidence at transcript level"/>
<comment type="cofactor">
    <cofactor evidence="1">
        <name>Mg(2+)</name>
        <dbReference type="ChEBI" id="CHEBI:18420"/>
    </cofactor>
</comment>
<dbReference type="InterPro" id="IPR008930">
    <property type="entry name" value="Terpenoid_cyclase/PrenylTrfase"/>
</dbReference>
<reference evidence="8" key="1">
    <citation type="submission" date="2024-04" db="EMBL/GenBank/DDBJ databases">
        <authorList>
            <person name="Gao J."/>
        </authorList>
    </citation>
    <scope>NUCLEOTIDE SEQUENCE</scope>
</reference>
<comment type="similarity">
    <text evidence="3">Belongs to the terpene synthase family.</text>
</comment>
<feature type="domain" description="Terpene synthase metal-binding" evidence="7">
    <location>
        <begin position="260"/>
        <end position="495"/>
    </location>
</feature>
<evidence type="ECO:0000313" key="8">
    <source>
        <dbReference type="EMBL" id="WZL58344.1"/>
    </source>
</evidence>
<dbReference type="InterPro" id="IPR005630">
    <property type="entry name" value="Terpene_synthase_metal-bd"/>
</dbReference>
<dbReference type="Gene3D" id="1.50.10.130">
    <property type="entry name" value="Terpene synthase, N-terminal domain"/>
    <property type="match status" value="1"/>
</dbReference>
<dbReference type="SFLD" id="SFLDG01019">
    <property type="entry name" value="Terpene_Cyclase_Like_1_C_Termi"/>
    <property type="match status" value="1"/>
</dbReference>
<dbReference type="FunFam" id="1.10.600.10:FF:000007">
    <property type="entry name" value="Isoprene synthase, chloroplastic"/>
    <property type="match status" value="1"/>
</dbReference>
<dbReference type="SUPFAM" id="SSF48239">
    <property type="entry name" value="Terpenoid cyclases/Protein prenyltransferases"/>
    <property type="match status" value="1"/>
</dbReference>
<accession>A0AAN0N6W5</accession>
<evidence type="ECO:0000256" key="1">
    <source>
        <dbReference type="ARBA" id="ARBA00001946"/>
    </source>
</evidence>
<dbReference type="InterPro" id="IPR044814">
    <property type="entry name" value="Terpene_cyclase_plant_C1"/>
</dbReference>
<dbReference type="InterPro" id="IPR008949">
    <property type="entry name" value="Isoprenoid_synthase_dom_sf"/>
</dbReference>
<keyword evidence="4" id="KW-0479">Metal-binding</keyword>
<dbReference type="AlphaFoldDB" id="A0AAN0N6W5"/>
<dbReference type="SUPFAM" id="SSF48576">
    <property type="entry name" value="Terpenoid synthases"/>
    <property type="match status" value="1"/>
</dbReference>
<dbReference type="PANTHER" id="PTHR31225:SF221">
    <property type="entry name" value="(-)-GERMACRENE D SYNTHASE"/>
    <property type="match status" value="1"/>
</dbReference>
<dbReference type="FunFam" id="1.50.10.130:FF:000001">
    <property type="entry name" value="Isoprene synthase, chloroplastic"/>
    <property type="match status" value="1"/>
</dbReference>
<gene>
    <name evidence="8" type="primary">TPSa</name>
</gene>
<evidence type="ECO:0000256" key="4">
    <source>
        <dbReference type="ARBA" id="ARBA00022723"/>
    </source>
</evidence>
<evidence type="ECO:0000259" key="6">
    <source>
        <dbReference type="Pfam" id="PF01397"/>
    </source>
</evidence>
<dbReference type="PANTHER" id="PTHR31225">
    <property type="entry name" value="OS04G0344100 PROTEIN-RELATED"/>
    <property type="match status" value="1"/>
</dbReference>
<dbReference type="SFLD" id="SFLDS00005">
    <property type="entry name" value="Isoprenoid_Synthase_Type_I"/>
    <property type="match status" value="1"/>
</dbReference>
<evidence type="ECO:0000256" key="5">
    <source>
        <dbReference type="ARBA" id="ARBA00023239"/>
    </source>
</evidence>
<dbReference type="InterPro" id="IPR050148">
    <property type="entry name" value="Terpene_synthase-like"/>
</dbReference>
<dbReference type="InterPro" id="IPR036965">
    <property type="entry name" value="Terpene_synth_N_sf"/>
</dbReference>
<dbReference type="InterPro" id="IPR034741">
    <property type="entry name" value="Terpene_cyclase-like_1_C"/>
</dbReference>
<dbReference type="Pfam" id="PF01397">
    <property type="entry name" value="Terpene_synth"/>
    <property type="match status" value="1"/>
</dbReference>
<dbReference type="EMBL" id="PP693221">
    <property type="protein sequence ID" value="WZL58344.1"/>
    <property type="molecule type" value="mRNA"/>
</dbReference>
<dbReference type="GO" id="GO:0000287">
    <property type="term" value="F:magnesium ion binding"/>
    <property type="evidence" value="ECO:0007669"/>
    <property type="project" value="InterPro"/>
</dbReference>
<dbReference type="GO" id="GO:0016102">
    <property type="term" value="P:diterpenoid biosynthetic process"/>
    <property type="evidence" value="ECO:0007669"/>
    <property type="project" value="InterPro"/>
</dbReference>
<dbReference type="Gene3D" id="1.10.600.10">
    <property type="entry name" value="Farnesyl Diphosphate Synthase"/>
    <property type="match status" value="1"/>
</dbReference>
<evidence type="ECO:0000256" key="3">
    <source>
        <dbReference type="ARBA" id="ARBA00006333"/>
    </source>
</evidence>
<evidence type="ECO:0000259" key="7">
    <source>
        <dbReference type="Pfam" id="PF03936"/>
    </source>
</evidence>
<name>A0AAN0N6W5_9LAMI</name>
<dbReference type="GO" id="GO:0010333">
    <property type="term" value="F:terpene synthase activity"/>
    <property type="evidence" value="ECO:0007669"/>
    <property type="project" value="InterPro"/>
</dbReference>
<dbReference type="Pfam" id="PF03936">
    <property type="entry name" value="Terpene_synth_C"/>
    <property type="match status" value="1"/>
</dbReference>
<keyword evidence="5" id="KW-0456">Lyase</keyword>
<sequence length="558" mass="65159">MGSQINASAAPFSSKNLGIEVARRSVTFHPSVWKDYFLSYTSTMTEISSHEERELQRLKEEVKKLLAVTPDDSIHKLDLIDAIQRLGIGYHFERETKESLQYMYDTYRESCYKQNEDLRTIALRFRLLRQQGYYVPCDVFNKFKDQEGKFEESLVSNVRGLLSMYEAAQYGVHGEEILEEALKFSTFHLESMKNNSREISAALEMPIHKSLTRVEMKKFLSIYQEDESHDDVLLKFSILDFNLLQKMHQNEISEITRWWKALEFCEKLPFIRDRAVEGYFWILAVYFEPQYSLARKILTKVIGMASVIDDIYDNYGTLDELVLFTNAIESWNINAVDTLPSYMKYFYKSLLDVYVSIEEELGKIGQTYRIHYAIKELKKLVWAYLEEAKWTYSGYVPTMEEYMKVELVTAGYMMLCTTSLVGIQEHVPKEAFYWITSEPLLILASSVICRLMDDLVGQEFEQKITAVDCYMNEKGVSKEETFAVLRKEIANAWKDINQECLSLTTIPMVIIERVINITRVMNLLYREEDAYTNSKTKLKSLVISVLIQPVTIESYFHL</sequence>
<dbReference type="CDD" id="cd00684">
    <property type="entry name" value="Terpene_cyclase_plant_C1"/>
    <property type="match status" value="1"/>
</dbReference>
<feature type="domain" description="Terpene synthase N-terminal" evidence="6">
    <location>
        <begin position="32"/>
        <end position="209"/>
    </location>
</feature>
<dbReference type="InterPro" id="IPR001906">
    <property type="entry name" value="Terpene_synth_N"/>
</dbReference>
<organism evidence="8">
    <name type="scientific">Jasminum sambac</name>
    <dbReference type="NCBI Taxonomy" id="660624"/>
    <lineage>
        <taxon>Eukaryota</taxon>
        <taxon>Viridiplantae</taxon>
        <taxon>Streptophyta</taxon>
        <taxon>Embryophyta</taxon>
        <taxon>Tracheophyta</taxon>
        <taxon>Spermatophyta</taxon>
        <taxon>Magnoliopsida</taxon>
        <taxon>eudicotyledons</taxon>
        <taxon>Gunneridae</taxon>
        <taxon>Pentapetalae</taxon>
        <taxon>asterids</taxon>
        <taxon>lamiids</taxon>
        <taxon>Lamiales</taxon>
        <taxon>Oleaceae</taxon>
        <taxon>Jasmineae</taxon>
        <taxon>Jasminum</taxon>
    </lineage>
</organism>
<protein>
    <submittedName>
        <fullName evidence="8">Terpene synthase</fullName>
    </submittedName>
</protein>
<evidence type="ECO:0000256" key="2">
    <source>
        <dbReference type="ARBA" id="ARBA00004721"/>
    </source>
</evidence>